<proteinExistence type="predicted"/>
<name>A0A1R4A5B3_9ARCH</name>
<dbReference type="InterPro" id="IPR000485">
    <property type="entry name" value="AsnC-type_HTH_dom"/>
</dbReference>
<accession>A0A1R4A5B3</accession>
<dbReference type="Pfam" id="PF13412">
    <property type="entry name" value="HTH_24"/>
    <property type="match status" value="1"/>
</dbReference>
<dbReference type="InterPro" id="IPR011991">
    <property type="entry name" value="ArsR-like_HTH"/>
</dbReference>
<gene>
    <name evidence="1" type="ORF">CPM_0267</name>
</gene>
<dbReference type="OrthoDB" id="56972at2157"/>
<sequence>MDTRTEIQLLLEKEPRLSTQEIANHLGLSKMAILKHIEILENAGIVERSIFKGKVGRPFYRYSLVEDKMEQPVNSDSQMLQSLLDFLMENGNETLINSFLEQRQKIVLSRYREKLKNVRDEDKLMTLAALRKVDNYFPEIRKIDNNTSELVELNCPILKIAMKNGKACTLETSMFGALLEANVESIHKKINGNGACRFIIRKQQL</sequence>
<dbReference type="STRING" id="1673428.CPM_0267"/>
<dbReference type="InterPro" id="IPR036388">
    <property type="entry name" value="WH-like_DNA-bd_sf"/>
</dbReference>
<reference evidence="2" key="1">
    <citation type="submission" date="2016-06" db="EMBL/GenBank/DDBJ databases">
        <authorList>
            <person name="Toshchakov V.S."/>
        </authorList>
    </citation>
    <scope>NUCLEOTIDE SEQUENCE [LARGE SCALE GENOMIC DNA]</scope>
    <source>
        <strain>PM4 (JCM 30641</strain>
        <strain evidence="2">\VKM B-2940)</strain>
    </source>
</reference>
<dbReference type="InterPro" id="IPR036390">
    <property type="entry name" value="WH_DNA-bd_sf"/>
</dbReference>
<dbReference type="CDD" id="cd00090">
    <property type="entry name" value="HTH_ARSR"/>
    <property type="match status" value="1"/>
</dbReference>
<dbReference type="PANTHER" id="PTHR38600:SF2">
    <property type="entry name" value="SLL0088 PROTEIN"/>
    <property type="match status" value="1"/>
</dbReference>
<dbReference type="Proteomes" id="UP000187822">
    <property type="component" value="Chromosome I"/>
</dbReference>
<dbReference type="GeneID" id="30926905"/>
<evidence type="ECO:0000313" key="1">
    <source>
        <dbReference type="EMBL" id="SJK84155.1"/>
    </source>
</evidence>
<keyword evidence="2" id="KW-1185">Reference proteome</keyword>
<dbReference type="KEGG" id="cdiv:CPM_0267"/>
<organism evidence="1 2">
    <name type="scientific">Cuniculiplasma divulgatum</name>
    <dbReference type="NCBI Taxonomy" id="1673428"/>
    <lineage>
        <taxon>Archaea</taxon>
        <taxon>Methanobacteriati</taxon>
        <taxon>Thermoplasmatota</taxon>
        <taxon>Thermoplasmata</taxon>
        <taxon>Thermoplasmatales</taxon>
        <taxon>Cuniculiplasmataceae</taxon>
        <taxon>Cuniculiplasma</taxon>
    </lineage>
</organism>
<evidence type="ECO:0000313" key="2">
    <source>
        <dbReference type="Proteomes" id="UP000187822"/>
    </source>
</evidence>
<dbReference type="AlphaFoldDB" id="A0A1R4A5B3"/>
<dbReference type="SUPFAM" id="SSF46785">
    <property type="entry name" value="Winged helix' DNA-binding domain"/>
    <property type="match status" value="1"/>
</dbReference>
<protein>
    <submittedName>
        <fullName evidence="1">ArsR family transcriptional regulator</fullName>
    </submittedName>
</protein>
<dbReference type="EMBL" id="LT719092">
    <property type="protein sequence ID" value="SJK84155.1"/>
    <property type="molecule type" value="Genomic_DNA"/>
</dbReference>
<dbReference type="GO" id="GO:0043565">
    <property type="term" value="F:sequence-specific DNA binding"/>
    <property type="evidence" value="ECO:0007669"/>
    <property type="project" value="InterPro"/>
</dbReference>
<dbReference type="PRINTS" id="PR00033">
    <property type="entry name" value="HTHASNC"/>
</dbReference>
<dbReference type="PANTHER" id="PTHR38600">
    <property type="entry name" value="TRANSCRIPTIONAL REGULATORY PROTEIN"/>
    <property type="match status" value="1"/>
</dbReference>
<dbReference type="RefSeq" id="WP_077075863.1">
    <property type="nucleotide sequence ID" value="NZ_LT719092.1"/>
</dbReference>
<dbReference type="Gene3D" id="1.10.10.10">
    <property type="entry name" value="Winged helix-like DNA-binding domain superfamily/Winged helix DNA-binding domain"/>
    <property type="match status" value="1"/>
</dbReference>